<name>A0A1F5L5S8_PENAI</name>
<evidence type="ECO:0000313" key="2">
    <source>
        <dbReference type="EMBL" id="OGE48406.1"/>
    </source>
</evidence>
<feature type="compositionally biased region" description="Polar residues" evidence="1">
    <location>
        <begin position="207"/>
        <end position="229"/>
    </location>
</feature>
<reference evidence="2 3" key="1">
    <citation type="journal article" date="2016" name="Sci. Rep.">
        <title>Penicillium arizonense, a new, genome sequenced fungal species, reveals a high chemical diversity in secreted metabolites.</title>
        <authorList>
            <person name="Grijseels S."/>
            <person name="Nielsen J.C."/>
            <person name="Randelovic M."/>
            <person name="Nielsen J."/>
            <person name="Nielsen K.F."/>
            <person name="Workman M."/>
            <person name="Frisvad J.C."/>
        </authorList>
    </citation>
    <scope>NUCLEOTIDE SEQUENCE [LARGE SCALE GENOMIC DNA]</scope>
    <source>
        <strain evidence="2 3">CBS 141311</strain>
    </source>
</reference>
<organism evidence="2 3">
    <name type="scientific">Penicillium arizonense</name>
    <dbReference type="NCBI Taxonomy" id="1835702"/>
    <lineage>
        <taxon>Eukaryota</taxon>
        <taxon>Fungi</taxon>
        <taxon>Dikarya</taxon>
        <taxon>Ascomycota</taxon>
        <taxon>Pezizomycotina</taxon>
        <taxon>Eurotiomycetes</taxon>
        <taxon>Eurotiomycetidae</taxon>
        <taxon>Eurotiales</taxon>
        <taxon>Aspergillaceae</taxon>
        <taxon>Penicillium</taxon>
    </lineage>
</organism>
<keyword evidence="3" id="KW-1185">Reference proteome</keyword>
<accession>A0A1F5L5S8</accession>
<comment type="caution">
    <text evidence="2">The sequence shown here is derived from an EMBL/GenBank/DDBJ whole genome shotgun (WGS) entry which is preliminary data.</text>
</comment>
<dbReference type="RefSeq" id="XP_022483861.1">
    <property type="nucleotide sequence ID" value="XM_022636289.1"/>
</dbReference>
<proteinExistence type="predicted"/>
<protein>
    <submittedName>
        <fullName evidence="2">Uncharacterized protein</fullName>
    </submittedName>
</protein>
<feature type="compositionally biased region" description="Basic residues" evidence="1">
    <location>
        <begin position="230"/>
        <end position="242"/>
    </location>
</feature>
<sequence>MSRKSLTRPPRFATVPDEISDDDVVIQANGEIDAFLPGLNRCHVLHHEADDERHPLPARPPTEVCLGGLHSETPNPRRELEGSGRTTSAINYPQSFGPESIPQSQSIVCADDVAPAMFADSVRRDTEHQPLGLESDGSEPIVFAGQQPQTVDSEDDAQTRELSVIGTIDPAILNGYDSPDADQVQTSESIATHRADCPAKSTRSQKKASSLQGRRQNSKGTMGTDCQSKTTKRSGVGKRHMNNRPGRFNKSSSHRQSISFPTVRAQFSALSVEDRLQFLSWLFEGALSHCASSPSSPGAASLPRCVSGQFDDITYECDHTSLNTDLVEVQERPNQQTQKQEGGSGEYQITWEVQEPPNEQPLQHGTKTAEAMQHGADDEHIQHLEKDGSEQDQKPPPEMLPNIVAASVAEEASVSQTNGPTAAEDIAERPRSLSTSQPTKPFAQMSLPTSLPPRPNFEFRIAGKHIYGPHTVHQLLLVLSYLFISAMLPTDEGALWKVICRRARDWEESFVLLHGHVQGWLIGIREALTESDGLHTVTLEDIVLQTRYILFIIGQNASPHSSFLAENSQTEHPPYRPFGVRASVALICHVFEGIRAGELEGYESKEIWTRDQSFLSTMACRLKESPLFGAKVSMHHLQSMILSLQKAFQCEEIRVSSMKPMILRIESQLEVARYYRRAFLAFNPMLLPKILDSFGEANISILSDPHQLCNMEWRLERTNLALRLADIFTSLTPERLDIAFKVTREIQQSKADKVVAIEMFHVKSFEETYKLNKSYPTIVRVFHV</sequence>
<dbReference type="GeneID" id="34581023"/>
<gene>
    <name evidence="2" type="ORF">PENARI_c029G04259</name>
</gene>
<dbReference type="OrthoDB" id="762982at2759"/>
<dbReference type="AlphaFoldDB" id="A0A1F5L5S8"/>
<evidence type="ECO:0000313" key="3">
    <source>
        <dbReference type="Proteomes" id="UP000177622"/>
    </source>
</evidence>
<feature type="region of interest" description="Disordered" evidence="1">
    <location>
        <begin position="409"/>
        <end position="449"/>
    </location>
</feature>
<dbReference type="EMBL" id="LXJU01000029">
    <property type="protein sequence ID" value="OGE48406.1"/>
    <property type="molecule type" value="Genomic_DNA"/>
</dbReference>
<dbReference type="Proteomes" id="UP000177622">
    <property type="component" value="Unassembled WGS sequence"/>
</dbReference>
<feature type="region of interest" description="Disordered" evidence="1">
    <location>
        <begin position="174"/>
        <end position="256"/>
    </location>
</feature>
<evidence type="ECO:0000256" key="1">
    <source>
        <dbReference type="SAM" id="MobiDB-lite"/>
    </source>
</evidence>